<dbReference type="Pfam" id="PF00753">
    <property type="entry name" value="Lactamase_B"/>
    <property type="match status" value="1"/>
</dbReference>
<dbReference type="SUPFAM" id="SSF56281">
    <property type="entry name" value="Metallo-hydrolase/oxidoreductase"/>
    <property type="match status" value="1"/>
</dbReference>
<sequence>MPCSAESGRRCPAHRAGAKSQLMEAWMLVSRSDRLNPRLRQVLGLALALATSMFAAVASADDVVASPDVQSQVVVRDRPMGAPAKRVGVVRKGERVTLLESVPYYYRVRLANGTEGYVAKRWADVASVTPAALSGGDLVLHFIDVGQGDATLVECPNGSTILIDSGSTSGQDPDEVQAYVNGVLEKHGGDLDHLIVSHPDADHYNLLEDVLRDVRVRRSWYVGTRADYSDKQTFDWLKGVAEQPVVLGPDNYDPQETANSALSCGAAKVWILAAGVEASKSYKNAMSIVVMIRHGDFEAIVTGDATLDTEAVVLSRFSPAWLDVDLLRVGHHGSYATSTSRRWADTLSPRIAVFSAGYENSYGHPRGEVVDRLLPHVESHAVHGFRSATPNPRDEGPKYVFKNAQEGRGVYATAMSGTVIVSSYGSGYSLKAERN</sequence>
<gene>
    <name evidence="3" type="ORF">CA606_07020</name>
</gene>
<evidence type="ECO:0000313" key="3">
    <source>
        <dbReference type="EMBL" id="ATC32122.1"/>
    </source>
</evidence>
<dbReference type="AlphaFoldDB" id="A0A290MWX9"/>
<reference evidence="4" key="1">
    <citation type="submission" date="2017-09" db="EMBL/GenBank/DDBJ databases">
        <title>Genome evolution observed in wild isolates of Caulobacter crescentus.</title>
        <authorList>
            <person name="Ely B."/>
            <person name="Wilson K."/>
            <person name="Scott D."/>
        </authorList>
    </citation>
    <scope>NUCLEOTIDE SEQUENCE [LARGE SCALE GENOMIC DNA]</scope>
    <source>
        <strain evidence="4">CB13b1a</strain>
    </source>
</reference>
<evidence type="ECO:0000259" key="1">
    <source>
        <dbReference type="Pfam" id="PF00753"/>
    </source>
</evidence>
<organism evidence="3 4">
    <name type="scientific">Caulobacter vibrioides</name>
    <name type="common">Caulobacter crescentus</name>
    <dbReference type="NCBI Taxonomy" id="155892"/>
    <lineage>
        <taxon>Bacteria</taxon>
        <taxon>Pseudomonadati</taxon>
        <taxon>Pseudomonadota</taxon>
        <taxon>Alphaproteobacteria</taxon>
        <taxon>Caulobacterales</taxon>
        <taxon>Caulobacteraceae</taxon>
        <taxon>Caulobacter</taxon>
    </lineage>
</organism>
<dbReference type="PANTHER" id="PTHR30619">
    <property type="entry name" value="DNA INTERNALIZATION/COMPETENCE PROTEIN COMEC/REC2"/>
    <property type="match status" value="1"/>
</dbReference>
<dbReference type="Gene3D" id="2.30.30.40">
    <property type="entry name" value="SH3 Domains"/>
    <property type="match status" value="1"/>
</dbReference>
<evidence type="ECO:0008006" key="5">
    <source>
        <dbReference type="Google" id="ProtNLM"/>
    </source>
</evidence>
<dbReference type="CDD" id="cd07731">
    <property type="entry name" value="ComA-like_MBL-fold"/>
    <property type="match status" value="1"/>
</dbReference>
<dbReference type="InterPro" id="IPR052159">
    <property type="entry name" value="Competence_DNA_uptake"/>
</dbReference>
<evidence type="ECO:0000259" key="2">
    <source>
        <dbReference type="Pfam" id="PF08239"/>
    </source>
</evidence>
<dbReference type="EMBL" id="CP023315">
    <property type="protein sequence ID" value="ATC32122.1"/>
    <property type="molecule type" value="Genomic_DNA"/>
</dbReference>
<feature type="domain" description="SH3b" evidence="2">
    <location>
        <begin position="84"/>
        <end position="122"/>
    </location>
</feature>
<dbReference type="InterPro" id="IPR035681">
    <property type="entry name" value="ComA-like_MBL"/>
</dbReference>
<dbReference type="InterPro" id="IPR001279">
    <property type="entry name" value="Metallo-B-lactamas"/>
</dbReference>
<feature type="domain" description="Metallo-beta-lactamase" evidence="1">
    <location>
        <begin position="144"/>
        <end position="227"/>
    </location>
</feature>
<dbReference type="InterPro" id="IPR003646">
    <property type="entry name" value="SH3-like_bac-type"/>
</dbReference>
<name>A0A290MWX9_CAUVI</name>
<evidence type="ECO:0000313" key="4">
    <source>
        <dbReference type="Proteomes" id="UP000217311"/>
    </source>
</evidence>
<dbReference type="Pfam" id="PF08239">
    <property type="entry name" value="SH3_3"/>
    <property type="match status" value="1"/>
</dbReference>
<dbReference type="InterPro" id="IPR036866">
    <property type="entry name" value="RibonucZ/Hydroxyglut_hydro"/>
</dbReference>
<protein>
    <recommendedName>
        <fullName evidence="5">MBL fold metallo-hydrolase</fullName>
    </recommendedName>
</protein>
<accession>A0A290MWX9</accession>
<dbReference type="Proteomes" id="UP000217311">
    <property type="component" value="Chromosome"/>
</dbReference>
<dbReference type="Gene3D" id="3.60.15.10">
    <property type="entry name" value="Ribonuclease Z/Hydroxyacylglutathione hydrolase-like"/>
    <property type="match status" value="1"/>
</dbReference>
<proteinExistence type="predicted"/>
<dbReference type="PANTHER" id="PTHR30619:SF1">
    <property type="entry name" value="RECOMBINATION PROTEIN 2"/>
    <property type="match status" value="1"/>
</dbReference>